<proteinExistence type="predicted"/>
<feature type="compositionally biased region" description="Basic and acidic residues" evidence="1">
    <location>
        <begin position="122"/>
        <end position="138"/>
    </location>
</feature>
<feature type="compositionally biased region" description="Basic and acidic residues" evidence="1">
    <location>
        <begin position="31"/>
        <end position="50"/>
    </location>
</feature>
<evidence type="ECO:0000313" key="3">
    <source>
        <dbReference type="Proteomes" id="UP000178068"/>
    </source>
</evidence>
<evidence type="ECO:0000256" key="1">
    <source>
        <dbReference type="SAM" id="MobiDB-lite"/>
    </source>
</evidence>
<reference evidence="2 3" key="1">
    <citation type="journal article" date="2016" name="Nat. Commun.">
        <title>Thousands of microbial genomes shed light on interconnected biogeochemical processes in an aquifer system.</title>
        <authorList>
            <person name="Anantharaman K."/>
            <person name="Brown C.T."/>
            <person name="Hug L.A."/>
            <person name="Sharon I."/>
            <person name="Castelle C.J."/>
            <person name="Probst A.J."/>
            <person name="Thomas B.C."/>
            <person name="Singh A."/>
            <person name="Wilkins M.J."/>
            <person name="Karaoz U."/>
            <person name="Brodie E.L."/>
            <person name="Williams K.H."/>
            <person name="Hubbard S.S."/>
            <person name="Banfield J.F."/>
        </authorList>
    </citation>
    <scope>NUCLEOTIDE SEQUENCE [LARGE SCALE GENOMIC DNA]</scope>
</reference>
<evidence type="ECO:0000313" key="2">
    <source>
        <dbReference type="EMBL" id="OGY30471.1"/>
    </source>
</evidence>
<dbReference type="Proteomes" id="UP000178068">
    <property type="component" value="Unassembled WGS sequence"/>
</dbReference>
<comment type="caution">
    <text evidence="2">The sequence shown here is derived from an EMBL/GenBank/DDBJ whole genome shotgun (WGS) entry which is preliminary data.</text>
</comment>
<dbReference type="STRING" id="1802603.A3F35_03480"/>
<name>A0A1G1WSB0_9BACT</name>
<sequence>MLKAPRFDPLERIELRLGQVGFPVAVFDSSKRDLQSESDHHPGSADDGHLRPGRVVLAPARVGPPAPTHCECNQPEPSRDLQTVGDAALSSVHAPVGIELDPNKPDAEDPGPDWPVPEDQAEDHSESGSDHQVHHDTESLPQEQLSCVVHGGSPFLPEGANKLVRWGDNTIFLWVNQVIRLINQPNPSFVF</sequence>
<dbReference type="EMBL" id="MHCZ01000002">
    <property type="protein sequence ID" value="OGY30471.1"/>
    <property type="molecule type" value="Genomic_DNA"/>
</dbReference>
<organism evidence="2 3">
    <name type="scientific">Candidatus Woykebacteria bacterium RIFCSPHIGHO2_12_FULL_45_10</name>
    <dbReference type="NCBI Taxonomy" id="1802603"/>
    <lineage>
        <taxon>Bacteria</taxon>
        <taxon>Candidatus Woykeibacteriota</taxon>
    </lineage>
</organism>
<feature type="region of interest" description="Disordered" evidence="1">
    <location>
        <begin position="31"/>
        <end position="140"/>
    </location>
</feature>
<protein>
    <submittedName>
        <fullName evidence="2">Uncharacterized protein</fullName>
    </submittedName>
</protein>
<dbReference type="AlphaFoldDB" id="A0A1G1WSB0"/>
<gene>
    <name evidence="2" type="ORF">A3F35_03480</name>
</gene>
<accession>A0A1G1WSB0</accession>